<dbReference type="VEuPathDB" id="FungiDB:CJJ09_003010"/>
<dbReference type="VEuPathDB" id="FungiDB:CJJ07_004198"/>
<dbReference type="VEuPathDB" id="FungiDB:CJI96_0001431"/>
<dbReference type="Gene3D" id="3.30.70.330">
    <property type="match status" value="1"/>
</dbReference>
<dbReference type="EMBL" id="LGST01000020">
    <property type="protein sequence ID" value="KNE00141.1"/>
    <property type="molecule type" value="Genomic_DNA"/>
</dbReference>
<dbReference type="InterPro" id="IPR012678">
    <property type="entry name" value="Ribosomal_uL23/eL15/eS24_sf"/>
</dbReference>
<reference evidence="6" key="1">
    <citation type="journal article" date="2015" name="BMC Genomics">
        <title>Draft genome of a commonly misdiagnosed multidrug resistant pathogen Candida auris.</title>
        <authorList>
            <person name="Chatterjee S."/>
            <person name="Alampalli S.V."/>
            <person name="Nageshan R.K."/>
            <person name="Chettiar S.T."/>
            <person name="Joshi S."/>
            <person name="Tatu U.S."/>
        </authorList>
    </citation>
    <scope>NUCLEOTIDE SEQUENCE [LARGE SCALE GENOMIC DNA]</scope>
    <source>
        <strain evidence="6">6684</strain>
    </source>
</reference>
<dbReference type="PANTHER" id="PTHR12059:SF5">
    <property type="entry name" value="LARGE RIBOSOMAL SUBUNIT PROTEIN UL23M"/>
    <property type="match status" value="1"/>
</dbReference>
<comment type="caution">
    <text evidence="5">The sequence shown here is derived from an EMBL/GenBank/DDBJ whole genome shotgun (WGS) entry which is preliminary data.</text>
</comment>
<comment type="similarity">
    <text evidence="1">Belongs to the universal ribosomal protein uL23 family.</text>
</comment>
<dbReference type="Proteomes" id="UP000037122">
    <property type="component" value="Unassembled WGS sequence"/>
</dbReference>
<dbReference type="VEuPathDB" id="FungiDB:B9J08_001044"/>
<accession>A0A0L0P2A9</accession>
<evidence type="ECO:0000256" key="4">
    <source>
        <dbReference type="ARBA" id="ARBA00039977"/>
    </source>
</evidence>
<dbReference type="SUPFAM" id="SSF54189">
    <property type="entry name" value="Ribosomal proteins S24e, L23 and L15e"/>
    <property type="match status" value="1"/>
</dbReference>
<dbReference type="GO" id="GO:0005762">
    <property type="term" value="C:mitochondrial large ribosomal subunit"/>
    <property type="evidence" value="ECO:0007669"/>
    <property type="project" value="TreeGrafter"/>
</dbReference>
<keyword evidence="2" id="KW-0689">Ribosomal protein</keyword>
<gene>
    <name evidence="5" type="ORF">QG37_03090</name>
</gene>
<organism evidence="5 6">
    <name type="scientific">Candidozyma auris</name>
    <name type="common">Yeast</name>
    <name type="synonym">Candida auris</name>
    <dbReference type="NCBI Taxonomy" id="498019"/>
    <lineage>
        <taxon>Eukaryota</taxon>
        <taxon>Fungi</taxon>
        <taxon>Dikarya</taxon>
        <taxon>Ascomycota</taxon>
        <taxon>Saccharomycotina</taxon>
        <taxon>Pichiomycetes</taxon>
        <taxon>Metschnikowiaceae</taxon>
        <taxon>Candidozyma</taxon>
    </lineage>
</organism>
<keyword evidence="3" id="KW-0687">Ribonucleoprotein</keyword>
<dbReference type="GO" id="GO:0032543">
    <property type="term" value="P:mitochondrial translation"/>
    <property type="evidence" value="ECO:0007669"/>
    <property type="project" value="TreeGrafter"/>
</dbReference>
<dbReference type="Pfam" id="PF00276">
    <property type="entry name" value="Ribosomal_L23"/>
    <property type="match status" value="1"/>
</dbReference>
<evidence type="ECO:0000256" key="3">
    <source>
        <dbReference type="ARBA" id="ARBA00023274"/>
    </source>
</evidence>
<dbReference type="InterPro" id="IPR013025">
    <property type="entry name" value="Ribosomal_uL23-like"/>
</dbReference>
<evidence type="ECO:0000256" key="1">
    <source>
        <dbReference type="ARBA" id="ARBA00006700"/>
    </source>
</evidence>
<evidence type="ECO:0000313" key="5">
    <source>
        <dbReference type="EMBL" id="KNE00141.1"/>
    </source>
</evidence>
<name>A0A0L0P2A9_CANAR</name>
<dbReference type="VEuPathDB" id="FungiDB:QG37_03090"/>
<dbReference type="InterPro" id="IPR012677">
    <property type="entry name" value="Nucleotide-bd_a/b_plait_sf"/>
</dbReference>
<sequence>MVSFGSGTTSRSGDSERTLHIVKYTKLDRSHDLNHVHFPFTMAKIFTPPLTYSTYQPMTSILRAVAGVARAIPRRFVHHKMSPKDYPKVNVADVDLNPPKYGFRRERKPLLSQLVKDTLFPAVAIKELYKNEGKPVPMKFRGNNDEVARRNYERFQEEVAMGLPHFKVGNKKVYLPKARVILLHPLARHTPYQARFLVPRNFNKLDLRDYLWHVYGLRALNVTVQLTPRVWKRRQNDFARHRSRQLKIMTIDMEEPFVWPKLPEKAQDMGYTRMKEQLEYSKRLMGKSDAERPVDAFDGIFNKTELPNTFVSAKSQKVLKEKVDAMVAKEELAIDRRKVAQFLKL</sequence>
<dbReference type="AlphaFoldDB" id="A0A0L0P2A9"/>
<proteinExistence type="inferred from homology"/>
<dbReference type="GO" id="GO:0003735">
    <property type="term" value="F:structural constituent of ribosome"/>
    <property type="evidence" value="ECO:0007669"/>
    <property type="project" value="InterPro"/>
</dbReference>
<evidence type="ECO:0000256" key="2">
    <source>
        <dbReference type="ARBA" id="ARBA00022980"/>
    </source>
</evidence>
<dbReference type="VEuPathDB" id="FungiDB:CJI97_001064"/>
<protein>
    <recommendedName>
        <fullName evidence="4">Large ribosomal subunit protein uL23m</fullName>
    </recommendedName>
</protein>
<dbReference type="PANTHER" id="PTHR12059">
    <property type="entry name" value="RIBOSOMAL PROTEIN L23-RELATED"/>
    <property type="match status" value="1"/>
</dbReference>
<evidence type="ECO:0000313" key="6">
    <source>
        <dbReference type="Proteomes" id="UP000037122"/>
    </source>
</evidence>